<dbReference type="VEuPathDB" id="VectorBase:HLOH_043698"/>
<dbReference type="SUPFAM" id="SSF56219">
    <property type="entry name" value="DNase I-like"/>
    <property type="match status" value="1"/>
</dbReference>
<organism evidence="2 3">
    <name type="scientific">Haemaphysalis longicornis</name>
    <name type="common">Bush tick</name>
    <dbReference type="NCBI Taxonomy" id="44386"/>
    <lineage>
        <taxon>Eukaryota</taxon>
        <taxon>Metazoa</taxon>
        <taxon>Ecdysozoa</taxon>
        <taxon>Arthropoda</taxon>
        <taxon>Chelicerata</taxon>
        <taxon>Arachnida</taxon>
        <taxon>Acari</taxon>
        <taxon>Parasitiformes</taxon>
        <taxon>Ixodida</taxon>
        <taxon>Ixodoidea</taxon>
        <taxon>Ixodidae</taxon>
        <taxon>Haemaphysalinae</taxon>
        <taxon>Haemaphysalis</taxon>
    </lineage>
</organism>
<dbReference type="Pfam" id="PF14529">
    <property type="entry name" value="Exo_endo_phos_2"/>
    <property type="match status" value="1"/>
</dbReference>
<dbReference type="AlphaFoldDB" id="A0A9J6GCB6"/>
<proteinExistence type="predicted"/>
<comment type="caution">
    <text evidence="2">The sequence shown here is derived from an EMBL/GenBank/DDBJ whole genome shotgun (WGS) entry which is preliminary data.</text>
</comment>
<dbReference type="InterPro" id="IPR036691">
    <property type="entry name" value="Endo/exonu/phosph_ase_sf"/>
</dbReference>
<evidence type="ECO:0000259" key="1">
    <source>
        <dbReference type="Pfam" id="PF14529"/>
    </source>
</evidence>
<protein>
    <recommendedName>
        <fullName evidence="1">Endonuclease/exonuclease/phosphatase domain-containing protein</fullName>
    </recommendedName>
</protein>
<evidence type="ECO:0000313" key="3">
    <source>
        <dbReference type="Proteomes" id="UP000821853"/>
    </source>
</evidence>
<keyword evidence="3" id="KW-1185">Reference proteome</keyword>
<feature type="domain" description="Endonuclease/exonuclease/phosphatase" evidence="1">
    <location>
        <begin position="105"/>
        <end position="145"/>
    </location>
</feature>
<dbReference type="PANTHER" id="PTHR33273:SF4">
    <property type="entry name" value="ENDONUCLEASE_EXONUCLEASE_PHOSPHATASE DOMAIN-CONTAINING PROTEIN"/>
    <property type="match status" value="1"/>
</dbReference>
<dbReference type="Gene3D" id="3.60.10.10">
    <property type="entry name" value="Endonuclease/exonuclease/phosphatase"/>
    <property type="match status" value="1"/>
</dbReference>
<dbReference type="GO" id="GO:0003824">
    <property type="term" value="F:catalytic activity"/>
    <property type="evidence" value="ECO:0007669"/>
    <property type="project" value="InterPro"/>
</dbReference>
<dbReference type="PANTHER" id="PTHR33273">
    <property type="entry name" value="DOMAIN-CONTAINING PROTEIN, PUTATIVE-RELATED"/>
    <property type="match status" value="1"/>
</dbReference>
<evidence type="ECO:0000313" key="2">
    <source>
        <dbReference type="EMBL" id="KAH9372425.1"/>
    </source>
</evidence>
<dbReference type="InterPro" id="IPR005135">
    <property type="entry name" value="Endo/exonuclease/phosphatase"/>
</dbReference>
<dbReference type="Proteomes" id="UP000821853">
    <property type="component" value="Chromosome 4"/>
</dbReference>
<dbReference type="OrthoDB" id="6437148at2759"/>
<sequence>MTGNGRTEIQQRLQIIQVNLARAYKAIQSLCNFQHDEKIDISLVQEPYTLKNKVIGFPIKHKIVMCNIEPKTAIIVHTENISVFPVHVQPKLVAVKVNTGNREILLRNCYCPPNEGINCEISEIERIIQTFSCEEILIAGDFNSKE</sequence>
<name>A0A9J6GCB6_HAELO</name>
<accession>A0A9J6GCB6</accession>
<dbReference type="OMA" id="SCEEILI"/>
<gene>
    <name evidence="2" type="ORF">HPB48_016964</name>
</gene>
<dbReference type="EMBL" id="JABSTR010000006">
    <property type="protein sequence ID" value="KAH9372425.1"/>
    <property type="molecule type" value="Genomic_DNA"/>
</dbReference>
<reference evidence="2 3" key="1">
    <citation type="journal article" date="2020" name="Cell">
        <title>Large-Scale Comparative Analyses of Tick Genomes Elucidate Their Genetic Diversity and Vector Capacities.</title>
        <authorList>
            <consortium name="Tick Genome and Microbiome Consortium (TIGMIC)"/>
            <person name="Jia N."/>
            <person name="Wang J."/>
            <person name="Shi W."/>
            <person name="Du L."/>
            <person name="Sun Y."/>
            <person name="Zhan W."/>
            <person name="Jiang J.F."/>
            <person name="Wang Q."/>
            <person name="Zhang B."/>
            <person name="Ji P."/>
            <person name="Bell-Sakyi L."/>
            <person name="Cui X.M."/>
            <person name="Yuan T.T."/>
            <person name="Jiang B.G."/>
            <person name="Yang W.F."/>
            <person name="Lam T.T."/>
            <person name="Chang Q.C."/>
            <person name="Ding S.J."/>
            <person name="Wang X.J."/>
            <person name="Zhu J.G."/>
            <person name="Ruan X.D."/>
            <person name="Zhao L."/>
            <person name="Wei J.T."/>
            <person name="Ye R.Z."/>
            <person name="Que T.C."/>
            <person name="Du C.H."/>
            <person name="Zhou Y.H."/>
            <person name="Cheng J.X."/>
            <person name="Dai P.F."/>
            <person name="Guo W.B."/>
            <person name="Han X.H."/>
            <person name="Huang E.J."/>
            <person name="Li L.F."/>
            <person name="Wei W."/>
            <person name="Gao Y.C."/>
            <person name="Liu J.Z."/>
            <person name="Shao H.Z."/>
            <person name="Wang X."/>
            <person name="Wang C.C."/>
            <person name="Yang T.C."/>
            <person name="Huo Q.B."/>
            <person name="Li W."/>
            <person name="Chen H.Y."/>
            <person name="Chen S.E."/>
            <person name="Zhou L.G."/>
            <person name="Ni X.B."/>
            <person name="Tian J.H."/>
            <person name="Sheng Y."/>
            <person name="Liu T."/>
            <person name="Pan Y.S."/>
            <person name="Xia L.Y."/>
            <person name="Li J."/>
            <person name="Zhao F."/>
            <person name="Cao W.C."/>
        </authorList>
    </citation>
    <scope>NUCLEOTIDE SEQUENCE [LARGE SCALE GENOMIC DNA]</scope>
    <source>
        <strain evidence="2">HaeL-2018</strain>
    </source>
</reference>